<keyword evidence="4" id="KW-1185">Reference proteome</keyword>
<evidence type="ECO:0000313" key="3">
    <source>
        <dbReference type="EMBL" id="KAB0682749.1"/>
    </source>
</evidence>
<dbReference type="AlphaFoldDB" id="A0A7V7PSX1"/>
<dbReference type="SMART" id="SM00448">
    <property type="entry name" value="REC"/>
    <property type="match status" value="1"/>
</dbReference>
<feature type="modified residue" description="4-aspartylphosphate" evidence="1">
    <location>
        <position position="64"/>
    </location>
</feature>
<accession>A0A7V7PSX1</accession>
<sequence>MMIERDFGDLAGKAVLVVEDEYFLAKETVEAVRRAGGAVLGPVPDVAGAMAILAGTHVDAAILDIRLGEETSFPLAKALREKGARVVFVTGYEDWYVPGDLDDVPVYRKPADPDNVVRLLFEPKADANGEQSGNG</sequence>
<dbReference type="Gene3D" id="3.40.50.2300">
    <property type="match status" value="1"/>
</dbReference>
<name>A0A7V7PSX1_9HYPH</name>
<dbReference type="InterPro" id="IPR011006">
    <property type="entry name" value="CheY-like_superfamily"/>
</dbReference>
<protein>
    <submittedName>
        <fullName evidence="3">Response regulator</fullName>
    </submittedName>
</protein>
<dbReference type="PROSITE" id="PS50110">
    <property type="entry name" value="RESPONSE_REGULATORY"/>
    <property type="match status" value="1"/>
</dbReference>
<organism evidence="3 4">
    <name type="scientific">Plantimonas leprariae</name>
    <dbReference type="NCBI Taxonomy" id="2615207"/>
    <lineage>
        <taxon>Bacteria</taxon>
        <taxon>Pseudomonadati</taxon>
        <taxon>Pseudomonadota</taxon>
        <taxon>Alphaproteobacteria</taxon>
        <taxon>Hyphomicrobiales</taxon>
        <taxon>Aurantimonadaceae</taxon>
        <taxon>Plantimonas</taxon>
    </lineage>
</organism>
<evidence type="ECO:0000259" key="2">
    <source>
        <dbReference type="PROSITE" id="PS50110"/>
    </source>
</evidence>
<dbReference type="SUPFAM" id="SSF52172">
    <property type="entry name" value="CheY-like"/>
    <property type="match status" value="1"/>
</dbReference>
<dbReference type="EMBL" id="VZDO01000001">
    <property type="protein sequence ID" value="KAB0682749.1"/>
    <property type="molecule type" value="Genomic_DNA"/>
</dbReference>
<dbReference type="GO" id="GO:0000160">
    <property type="term" value="P:phosphorelay signal transduction system"/>
    <property type="evidence" value="ECO:0007669"/>
    <property type="project" value="InterPro"/>
</dbReference>
<proteinExistence type="predicted"/>
<dbReference type="Proteomes" id="UP000432089">
    <property type="component" value="Unassembled WGS sequence"/>
</dbReference>
<reference evidence="3 4" key="1">
    <citation type="submission" date="2019-09" db="EMBL/GenBank/DDBJ databases">
        <title>YIM 132180 draft genome.</title>
        <authorList>
            <person name="Zhang K."/>
        </authorList>
    </citation>
    <scope>NUCLEOTIDE SEQUENCE [LARGE SCALE GENOMIC DNA]</scope>
    <source>
        <strain evidence="3 4">YIM 132180</strain>
    </source>
</reference>
<feature type="domain" description="Response regulatory" evidence="2">
    <location>
        <begin position="14"/>
        <end position="124"/>
    </location>
</feature>
<comment type="caution">
    <text evidence="3">The sequence shown here is derived from an EMBL/GenBank/DDBJ whole genome shotgun (WGS) entry which is preliminary data.</text>
</comment>
<gene>
    <name evidence="3" type="ORF">F6X38_01310</name>
</gene>
<evidence type="ECO:0000256" key="1">
    <source>
        <dbReference type="PROSITE-ProRule" id="PRU00169"/>
    </source>
</evidence>
<dbReference type="InterPro" id="IPR001789">
    <property type="entry name" value="Sig_transdc_resp-reg_receiver"/>
</dbReference>
<evidence type="ECO:0000313" key="4">
    <source>
        <dbReference type="Proteomes" id="UP000432089"/>
    </source>
</evidence>
<keyword evidence="1" id="KW-0597">Phosphoprotein</keyword>